<protein>
    <submittedName>
        <fullName evidence="8">Substrate-specific component NikM of nickel ECF transporter</fullName>
    </submittedName>
</protein>
<feature type="transmembrane region" description="Helical" evidence="7">
    <location>
        <begin position="165"/>
        <end position="195"/>
    </location>
</feature>
<accession>A0A3B0Z7B9</accession>
<feature type="transmembrane region" description="Helical" evidence="7">
    <location>
        <begin position="138"/>
        <end position="159"/>
    </location>
</feature>
<keyword evidence="4 7" id="KW-0812">Transmembrane</keyword>
<sequence length="222" mass="22951">MHVADGILSGPVLAVGFVGTIALAAYTLRKVDLEDIPKISVVTSAFFVASFIHIPIGVTSLHLILNGLIGIMLGMKAFPAILLGITLQAILFGHGGVSVIGVNTLMLGGGALCAYGVWQLRHIITLPKLDHRENIIAFGGLAGATGIITSGFVLALALFTTGEAFWAMAGVAFAVHIPLMLVEGAVAATCVAFLLRIKPDILTGHKTIAPKNKPAPDGDTPS</sequence>
<evidence type="ECO:0000256" key="7">
    <source>
        <dbReference type="SAM" id="Phobius"/>
    </source>
</evidence>
<dbReference type="GO" id="GO:0000041">
    <property type="term" value="P:transition metal ion transport"/>
    <property type="evidence" value="ECO:0007669"/>
    <property type="project" value="InterPro"/>
</dbReference>
<dbReference type="NCBIfam" id="NF004905">
    <property type="entry name" value="PRK06265.1-5"/>
    <property type="match status" value="1"/>
</dbReference>
<dbReference type="Pfam" id="PF01891">
    <property type="entry name" value="CbiM"/>
    <property type="match status" value="1"/>
</dbReference>
<dbReference type="PANTHER" id="PTHR34229">
    <property type="entry name" value="METAL TRANSPORT PROTEIN HI_1621-RELATED"/>
    <property type="match status" value="1"/>
</dbReference>
<feature type="transmembrane region" description="Helical" evidence="7">
    <location>
        <begin position="39"/>
        <end position="65"/>
    </location>
</feature>
<feature type="transmembrane region" description="Helical" evidence="7">
    <location>
        <begin position="100"/>
        <end position="118"/>
    </location>
</feature>
<keyword evidence="3" id="KW-1003">Cell membrane</keyword>
<dbReference type="PANTHER" id="PTHR34229:SF1">
    <property type="entry name" value="METAL TRANSPORT PROTEIN HI_1621-RELATED"/>
    <property type="match status" value="1"/>
</dbReference>
<feature type="transmembrane region" description="Helical" evidence="7">
    <location>
        <begin position="7"/>
        <end position="27"/>
    </location>
</feature>
<dbReference type="InterPro" id="IPR002751">
    <property type="entry name" value="CbiM/NikMN"/>
</dbReference>
<keyword evidence="6 7" id="KW-0472">Membrane</keyword>
<evidence type="ECO:0000256" key="4">
    <source>
        <dbReference type="ARBA" id="ARBA00022692"/>
    </source>
</evidence>
<evidence type="ECO:0000256" key="3">
    <source>
        <dbReference type="ARBA" id="ARBA00022475"/>
    </source>
</evidence>
<comment type="subcellular location">
    <subcellularLocation>
        <location evidence="1">Cell membrane</location>
        <topology evidence="1">Multi-pass membrane protein</topology>
    </subcellularLocation>
</comment>
<keyword evidence="5 7" id="KW-1133">Transmembrane helix</keyword>
<dbReference type="GO" id="GO:0005886">
    <property type="term" value="C:plasma membrane"/>
    <property type="evidence" value="ECO:0007669"/>
    <property type="project" value="UniProtKB-SubCell"/>
</dbReference>
<evidence type="ECO:0000256" key="2">
    <source>
        <dbReference type="ARBA" id="ARBA00022448"/>
    </source>
</evidence>
<keyword evidence="2" id="KW-0813">Transport</keyword>
<gene>
    <name evidence="8" type="ORF">MNBD_GAMMA16-725</name>
</gene>
<dbReference type="Gene3D" id="1.10.1760.20">
    <property type="match status" value="1"/>
</dbReference>
<evidence type="ECO:0000313" key="8">
    <source>
        <dbReference type="EMBL" id="VAW84093.1"/>
    </source>
</evidence>
<organism evidence="8">
    <name type="scientific">hydrothermal vent metagenome</name>
    <dbReference type="NCBI Taxonomy" id="652676"/>
    <lineage>
        <taxon>unclassified sequences</taxon>
        <taxon>metagenomes</taxon>
        <taxon>ecological metagenomes</taxon>
    </lineage>
</organism>
<dbReference type="AlphaFoldDB" id="A0A3B0Z7B9"/>
<feature type="transmembrane region" description="Helical" evidence="7">
    <location>
        <begin position="77"/>
        <end position="94"/>
    </location>
</feature>
<reference evidence="8" key="1">
    <citation type="submission" date="2018-06" db="EMBL/GenBank/DDBJ databases">
        <authorList>
            <person name="Zhirakovskaya E."/>
        </authorList>
    </citation>
    <scope>NUCLEOTIDE SEQUENCE</scope>
</reference>
<name>A0A3B0Z7B9_9ZZZZ</name>
<evidence type="ECO:0000256" key="5">
    <source>
        <dbReference type="ARBA" id="ARBA00022989"/>
    </source>
</evidence>
<dbReference type="EMBL" id="UOFO01000034">
    <property type="protein sequence ID" value="VAW84093.1"/>
    <property type="molecule type" value="Genomic_DNA"/>
</dbReference>
<proteinExistence type="predicted"/>
<evidence type="ECO:0000256" key="1">
    <source>
        <dbReference type="ARBA" id="ARBA00004651"/>
    </source>
</evidence>
<evidence type="ECO:0000256" key="6">
    <source>
        <dbReference type="ARBA" id="ARBA00023136"/>
    </source>
</evidence>